<protein>
    <submittedName>
        <fullName evidence="1">Uncharacterized protein</fullName>
    </submittedName>
</protein>
<dbReference type="EMBL" id="GBRH01252879">
    <property type="protein sequence ID" value="JAD45016.1"/>
    <property type="molecule type" value="Transcribed_RNA"/>
</dbReference>
<reference evidence="1" key="1">
    <citation type="submission" date="2014-09" db="EMBL/GenBank/DDBJ databases">
        <authorList>
            <person name="Magalhaes I.L.F."/>
            <person name="Oliveira U."/>
            <person name="Santos F.R."/>
            <person name="Vidigal T.H.D.A."/>
            <person name="Brescovit A.D."/>
            <person name="Santos A.J."/>
        </authorList>
    </citation>
    <scope>NUCLEOTIDE SEQUENCE</scope>
    <source>
        <tissue evidence="1">Shoot tissue taken approximately 20 cm above the soil surface</tissue>
    </source>
</reference>
<accession>A0A0A9A1Q6</accession>
<sequence length="39" mass="4105">MDMGPVQLPLLQSGCPRIGKSTSSVVDCCFSLTDQGSFV</sequence>
<evidence type="ECO:0000313" key="1">
    <source>
        <dbReference type="EMBL" id="JAD45016.1"/>
    </source>
</evidence>
<proteinExistence type="predicted"/>
<organism evidence="1">
    <name type="scientific">Arundo donax</name>
    <name type="common">Giant reed</name>
    <name type="synonym">Donax arundinaceus</name>
    <dbReference type="NCBI Taxonomy" id="35708"/>
    <lineage>
        <taxon>Eukaryota</taxon>
        <taxon>Viridiplantae</taxon>
        <taxon>Streptophyta</taxon>
        <taxon>Embryophyta</taxon>
        <taxon>Tracheophyta</taxon>
        <taxon>Spermatophyta</taxon>
        <taxon>Magnoliopsida</taxon>
        <taxon>Liliopsida</taxon>
        <taxon>Poales</taxon>
        <taxon>Poaceae</taxon>
        <taxon>PACMAD clade</taxon>
        <taxon>Arundinoideae</taxon>
        <taxon>Arundineae</taxon>
        <taxon>Arundo</taxon>
    </lineage>
</organism>
<dbReference type="AlphaFoldDB" id="A0A0A9A1Q6"/>
<reference evidence="1" key="2">
    <citation type="journal article" date="2015" name="Data Brief">
        <title>Shoot transcriptome of the giant reed, Arundo donax.</title>
        <authorList>
            <person name="Barrero R.A."/>
            <person name="Guerrero F.D."/>
            <person name="Moolhuijzen P."/>
            <person name="Goolsby J.A."/>
            <person name="Tidwell J."/>
            <person name="Bellgard S.E."/>
            <person name="Bellgard M.I."/>
        </authorList>
    </citation>
    <scope>NUCLEOTIDE SEQUENCE</scope>
    <source>
        <tissue evidence="1">Shoot tissue taken approximately 20 cm above the soil surface</tissue>
    </source>
</reference>
<name>A0A0A9A1Q6_ARUDO</name>